<evidence type="ECO:0000313" key="3">
    <source>
        <dbReference type="Proteomes" id="UP001595443"/>
    </source>
</evidence>
<organism evidence="2 3">
    <name type="scientific">Acidimangrovimonas pyrenivorans</name>
    <dbReference type="NCBI Taxonomy" id="2030798"/>
    <lineage>
        <taxon>Bacteria</taxon>
        <taxon>Pseudomonadati</taxon>
        <taxon>Pseudomonadota</taxon>
        <taxon>Alphaproteobacteria</taxon>
        <taxon>Rhodobacterales</taxon>
        <taxon>Paracoccaceae</taxon>
        <taxon>Acidimangrovimonas</taxon>
    </lineage>
</organism>
<gene>
    <name evidence="2" type="ORF">ACFOES_17000</name>
</gene>
<dbReference type="Pfam" id="PF20078">
    <property type="entry name" value="DUF6473"/>
    <property type="match status" value="1"/>
</dbReference>
<evidence type="ECO:0000259" key="1">
    <source>
        <dbReference type="Pfam" id="PF20078"/>
    </source>
</evidence>
<sequence>MSIETHAVGALDYQPCHYGSSRLVFRGPAHELAGRYCAVLGGNETYGRFVERPYPALIEAATGLGMVNLGCMNAGLDVYLNDSGVLEICGGARVAVLQLTGAQNMTNRFYAVHPRRNDRFLRASPQMRAIYPEVDFTDFNFTRHMLLSLQQLSAERFDLVVEELKAAWVARMKTLLGRLPSPVVLLWAADRAPGPAAAPQLDRDPLLIDQEMIAEVRGAASDYVECVSSPAAKAKGTAGMVFSEFDSSMAAELPGPAVHAEIAEALAPVLQRLL</sequence>
<keyword evidence="3" id="KW-1185">Reference proteome</keyword>
<dbReference type="InterPro" id="IPR045524">
    <property type="entry name" value="DUF6473"/>
</dbReference>
<reference evidence="3" key="1">
    <citation type="journal article" date="2019" name="Int. J. Syst. Evol. Microbiol.">
        <title>The Global Catalogue of Microorganisms (GCM) 10K type strain sequencing project: providing services to taxonomists for standard genome sequencing and annotation.</title>
        <authorList>
            <consortium name="The Broad Institute Genomics Platform"/>
            <consortium name="The Broad Institute Genome Sequencing Center for Infectious Disease"/>
            <person name="Wu L."/>
            <person name="Ma J."/>
        </authorList>
    </citation>
    <scope>NUCLEOTIDE SEQUENCE [LARGE SCALE GENOMIC DNA]</scope>
    <source>
        <strain evidence="3">KCTC 62192</strain>
    </source>
</reference>
<accession>A0ABV7AK51</accession>
<dbReference type="Proteomes" id="UP001595443">
    <property type="component" value="Unassembled WGS sequence"/>
</dbReference>
<feature type="domain" description="DUF6473" evidence="1">
    <location>
        <begin position="1"/>
        <end position="273"/>
    </location>
</feature>
<comment type="caution">
    <text evidence="2">The sequence shown here is derived from an EMBL/GenBank/DDBJ whole genome shotgun (WGS) entry which is preliminary data.</text>
</comment>
<name>A0ABV7AK51_9RHOB</name>
<protein>
    <submittedName>
        <fullName evidence="2">DUF6473 family protein</fullName>
    </submittedName>
</protein>
<dbReference type="RefSeq" id="WP_377834561.1">
    <property type="nucleotide sequence ID" value="NZ_JBHRSK010000015.1"/>
</dbReference>
<proteinExistence type="predicted"/>
<dbReference type="EMBL" id="JBHRSK010000015">
    <property type="protein sequence ID" value="MFC2969799.1"/>
    <property type="molecule type" value="Genomic_DNA"/>
</dbReference>
<evidence type="ECO:0000313" key="2">
    <source>
        <dbReference type="EMBL" id="MFC2969799.1"/>
    </source>
</evidence>